<dbReference type="EMBL" id="JACIJG010000019">
    <property type="protein sequence ID" value="MBB5703854.1"/>
    <property type="molecule type" value="Genomic_DNA"/>
</dbReference>
<evidence type="ECO:0000313" key="2">
    <source>
        <dbReference type="EMBL" id="MBB5703854.1"/>
    </source>
</evidence>
<dbReference type="RefSeq" id="WP_183656315.1">
    <property type="nucleotide sequence ID" value="NZ_JACIJG010000019.1"/>
</dbReference>
<name>A0A7W9B0A5_9HYPH</name>
<evidence type="ECO:0000313" key="3">
    <source>
        <dbReference type="Proteomes" id="UP000555546"/>
    </source>
</evidence>
<keyword evidence="1" id="KW-0472">Membrane</keyword>
<protein>
    <submittedName>
        <fullName evidence="2">Uncharacterized protein</fullName>
    </submittedName>
</protein>
<reference evidence="2 3" key="1">
    <citation type="submission" date="2020-08" db="EMBL/GenBank/DDBJ databases">
        <title>Genomic Encyclopedia of Type Strains, Phase IV (KMG-IV): sequencing the most valuable type-strain genomes for metagenomic binning, comparative biology and taxonomic classification.</title>
        <authorList>
            <person name="Goeker M."/>
        </authorList>
    </citation>
    <scope>NUCLEOTIDE SEQUENCE [LARGE SCALE GENOMIC DNA]</scope>
    <source>
        <strain evidence="2 3">DSM 26944</strain>
    </source>
</reference>
<gene>
    <name evidence="2" type="ORF">FHS76_003767</name>
</gene>
<dbReference type="AlphaFoldDB" id="A0A7W9B0A5"/>
<keyword evidence="1" id="KW-0812">Transmembrane</keyword>
<feature type="transmembrane region" description="Helical" evidence="1">
    <location>
        <begin position="36"/>
        <end position="61"/>
    </location>
</feature>
<dbReference type="Proteomes" id="UP000555546">
    <property type="component" value="Unassembled WGS sequence"/>
</dbReference>
<accession>A0A7W9B0A5</accession>
<keyword evidence="3" id="KW-1185">Reference proteome</keyword>
<proteinExistence type="predicted"/>
<organism evidence="2 3">
    <name type="scientific">Brucella daejeonensis</name>
    <dbReference type="NCBI Taxonomy" id="659015"/>
    <lineage>
        <taxon>Bacteria</taxon>
        <taxon>Pseudomonadati</taxon>
        <taxon>Pseudomonadota</taxon>
        <taxon>Alphaproteobacteria</taxon>
        <taxon>Hyphomicrobiales</taxon>
        <taxon>Brucellaceae</taxon>
        <taxon>Brucella/Ochrobactrum group</taxon>
        <taxon>Brucella</taxon>
    </lineage>
</organism>
<comment type="caution">
    <text evidence="2">The sequence shown here is derived from an EMBL/GenBank/DDBJ whole genome shotgun (WGS) entry which is preliminary data.</text>
</comment>
<keyword evidence="1" id="KW-1133">Transmembrane helix</keyword>
<evidence type="ECO:0000256" key="1">
    <source>
        <dbReference type="SAM" id="Phobius"/>
    </source>
</evidence>
<sequence length="62" mass="6937">MTSSSKKTETAVLTAVKTEAYDIKNEIREMRQDFKYWLIGAIFVILVINAATVGLIASHVLH</sequence>